<dbReference type="RefSeq" id="WP_132818922.1">
    <property type="nucleotide sequence ID" value="NZ_SMKI01000166.1"/>
</dbReference>
<accession>A0A4R4TD32</accession>
<dbReference type="Pfam" id="PF12770">
    <property type="entry name" value="CHAT"/>
    <property type="match status" value="1"/>
</dbReference>
<organism evidence="2 3">
    <name type="scientific">Streptomyces hainanensis</name>
    <dbReference type="NCBI Taxonomy" id="402648"/>
    <lineage>
        <taxon>Bacteria</taxon>
        <taxon>Bacillati</taxon>
        <taxon>Actinomycetota</taxon>
        <taxon>Actinomycetes</taxon>
        <taxon>Kitasatosporales</taxon>
        <taxon>Streptomycetaceae</taxon>
        <taxon>Streptomyces</taxon>
    </lineage>
</organism>
<reference evidence="2 3" key="1">
    <citation type="submission" date="2019-03" db="EMBL/GenBank/DDBJ databases">
        <title>Draft genome sequences of novel Actinobacteria.</title>
        <authorList>
            <person name="Sahin N."/>
            <person name="Ay H."/>
            <person name="Saygin H."/>
        </authorList>
    </citation>
    <scope>NUCLEOTIDE SEQUENCE [LARGE SCALE GENOMIC DNA]</scope>
    <source>
        <strain evidence="2 3">DSM 41900</strain>
    </source>
</reference>
<feature type="domain" description="CHAT" evidence="1">
    <location>
        <begin position="1097"/>
        <end position="1396"/>
    </location>
</feature>
<sequence>MTAEDRPVEAPAPDPRAWRDAALEIVLRLPSDDPDLPEAWGAVGLHSYALFLAERDEADLRLADRALSEALLAPPEDQDEWQVRRVVHAHVLACRHEFDAQRGRRGAAPWDAVAEAAAAGVAVLDGRPEYAVIAALARFLLAVVARARYAAAPSPEVLAAALAAQEEALGHQPEGTPDWVALHLGRAELLFERARAGGGTPDYHAAVHHQRAALSGLRTGPEQARVHHDLAAMLVVLGVLDNDGDALRQARDEFEAALARAGSASGEPPSWEWQARVFDVYVRAVLWRDWDEQAEAEIAAGRLDALLREPGAEDRMDAPFVEAFAQLRYDRAARDGDDAGRDAALAMLRRAVARWQPDHGSVGQAAIVLGFLELGRYQDDQDADRLAVVAEAARRVLDSGEETPLARSLAQVLRGFVDSGLVGPASGDGTATSLTDVRMDVEMPPLLEFLGEAMAEGHVTHDDAEVTGLGRELRRAVRGLRERGFEEWRRSEPGSAEHGKLARSLLAVLPLIDHDGTRFTREQRDALVAAAVATDRGEADPHVAHAITGMALAHDALTSGDERRWDEVLTHLDAASAAAPGDGGGLGRDIESLRSLARYHRGRHRGGLDDVGAGLAGLSSLPEMFDTERVSPAMRRGTAEETAAIQGLRAAEVGDLPAADRQLATVAEALAARAPQDARRIVLYTAHEMLRAARDALASRLGVPLAPLPPGGQLPPAEVLRAAARLPGFLRVWVLGDGGAARLTNALMTDDPGAVEESLKLLRAALELVDEGDHSWIRYAFVLGNALCALSVVDRSARRRAAWSEEGIAWLERLLARIGGPENSRLWFDAGRILGTLYRLRAEGKGRAGRDDRARARRALLSALRGGAWSVLSQSGTEHAAEAVGRASEVALQTAAWCLTDNVPAEAMTALDSCRGLILHAAMTSRSVAERLEAAGRRELAAEWRAAAAAGGGDGAVPSELRHRVLGQLNGPSGERQPRDRLLDPPSLAEIGAALRAVGRDALVYLVPALRPLPPPPGMLPRWSGTGALPWGAAVVVTADGRVRRVVLPRLLEEAEVLREYGPVAGTNRDLGPVGGAGAPTSGAPTHGVPFHERLDRLCRWAWDAAMRDVLAEFAPMRRARRRHPRLVLVPMGALAAVPWHAAWEPGVEGRRRYAFAEAEVSYAASARLLCEVAARPTVRHSGTALVVGDPRGDLAYAGVEAAAVHRAFYPGGTFLGGPAGTPDRVREWLRSPGGSGGVLHLACHATVAPSAATGGGRDSAHLSLHGGRVSAEDVVEAAAAELEVVVLAACRSHVSGRGHDEAFSLSTAFLAAGAGSVIGSLWPVPDDATSVLMFLTHHYLRRGGLPPGQALRRAQLWVVDPLRRPPPGMPPELAARAAHVDPDDLSAWAGFTHLGR</sequence>
<dbReference type="Proteomes" id="UP000295345">
    <property type="component" value="Unassembled WGS sequence"/>
</dbReference>
<dbReference type="EMBL" id="SMKI01000166">
    <property type="protein sequence ID" value="TDC74056.1"/>
    <property type="molecule type" value="Genomic_DNA"/>
</dbReference>
<gene>
    <name evidence="2" type="ORF">E1283_17090</name>
</gene>
<evidence type="ECO:0000313" key="2">
    <source>
        <dbReference type="EMBL" id="TDC74056.1"/>
    </source>
</evidence>
<comment type="caution">
    <text evidence="2">The sequence shown here is derived from an EMBL/GenBank/DDBJ whole genome shotgun (WGS) entry which is preliminary data.</text>
</comment>
<proteinExistence type="predicted"/>
<dbReference type="InterPro" id="IPR024983">
    <property type="entry name" value="CHAT_dom"/>
</dbReference>
<keyword evidence="3" id="KW-1185">Reference proteome</keyword>
<protein>
    <submittedName>
        <fullName evidence="2">CHAT domain-containing protein</fullName>
    </submittedName>
</protein>
<evidence type="ECO:0000313" key="3">
    <source>
        <dbReference type="Proteomes" id="UP000295345"/>
    </source>
</evidence>
<dbReference type="OrthoDB" id="4149784at2"/>
<name>A0A4R4TD32_9ACTN</name>
<evidence type="ECO:0000259" key="1">
    <source>
        <dbReference type="Pfam" id="PF12770"/>
    </source>
</evidence>